<dbReference type="PROSITE" id="PS50922">
    <property type="entry name" value="TLC"/>
    <property type="match status" value="2"/>
</dbReference>
<feature type="transmembrane region" description="Helical" evidence="7">
    <location>
        <begin position="431"/>
        <end position="453"/>
    </location>
</feature>
<feature type="transmembrane region" description="Helical" evidence="7">
    <location>
        <begin position="563"/>
        <end position="583"/>
    </location>
</feature>
<reference evidence="9" key="1">
    <citation type="submission" date="2023-08" db="EMBL/GenBank/DDBJ databases">
        <title>Reference Genome Resource for the Citrus Pathogen Phytophthora citrophthora.</title>
        <authorList>
            <person name="Moller H."/>
            <person name="Coetzee B."/>
            <person name="Rose L.J."/>
            <person name="Van Niekerk J.M."/>
        </authorList>
    </citation>
    <scope>NUCLEOTIDE SEQUENCE</scope>
    <source>
        <strain evidence="9">STE-U-9442</strain>
    </source>
</reference>
<evidence type="ECO:0000256" key="1">
    <source>
        <dbReference type="ARBA" id="ARBA00004141"/>
    </source>
</evidence>
<dbReference type="PANTHER" id="PTHR12560">
    <property type="entry name" value="LONGEVITY ASSURANCE FACTOR 1 LAG1"/>
    <property type="match status" value="1"/>
</dbReference>
<feature type="transmembrane region" description="Helical" evidence="7">
    <location>
        <begin position="616"/>
        <end position="639"/>
    </location>
</feature>
<dbReference type="EMBL" id="JASMQC010000009">
    <property type="protein sequence ID" value="KAK1942761.1"/>
    <property type="molecule type" value="Genomic_DNA"/>
</dbReference>
<feature type="transmembrane region" description="Helical" evidence="7">
    <location>
        <begin position="14"/>
        <end position="37"/>
    </location>
</feature>
<feature type="transmembrane region" description="Helical" evidence="7">
    <location>
        <begin position="590"/>
        <end position="610"/>
    </location>
</feature>
<keyword evidence="2 5" id="KW-0812">Transmembrane</keyword>
<feature type="transmembrane region" description="Helical" evidence="7">
    <location>
        <begin position="486"/>
        <end position="504"/>
    </location>
</feature>
<evidence type="ECO:0000256" key="7">
    <source>
        <dbReference type="SAM" id="Phobius"/>
    </source>
</evidence>
<dbReference type="SMART" id="SM00724">
    <property type="entry name" value="TLC"/>
    <property type="match status" value="2"/>
</dbReference>
<comment type="caution">
    <text evidence="9">The sequence shown here is derived from an EMBL/GenBank/DDBJ whole genome shotgun (WGS) entry which is preliminary data.</text>
</comment>
<keyword evidence="4 5" id="KW-0472">Membrane</keyword>
<feature type="transmembrane region" description="Helical" evidence="7">
    <location>
        <begin position="100"/>
        <end position="121"/>
    </location>
</feature>
<evidence type="ECO:0000259" key="8">
    <source>
        <dbReference type="PROSITE" id="PS50922"/>
    </source>
</evidence>
<dbReference type="GO" id="GO:0046513">
    <property type="term" value="P:ceramide biosynthetic process"/>
    <property type="evidence" value="ECO:0007669"/>
    <property type="project" value="InterPro"/>
</dbReference>
<accession>A0AAD9GQS5</accession>
<dbReference type="GO" id="GO:0005783">
    <property type="term" value="C:endoplasmic reticulum"/>
    <property type="evidence" value="ECO:0007669"/>
    <property type="project" value="TreeGrafter"/>
</dbReference>
<organism evidence="9 10">
    <name type="scientific">Phytophthora citrophthora</name>
    <dbReference type="NCBI Taxonomy" id="4793"/>
    <lineage>
        <taxon>Eukaryota</taxon>
        <taxon>Sar</taxon>
        <taxon>Stramenopiles</taxon>
        <taxon>Oomycota</taxon>
        <taxon>Peronosporomycetes</taxon>
        <taxon>Peronosporales</taxon>
        <taxon>Peronosporaceae</taxon>
        <taxon>Phytophthora</taxon>
    </lineage>
</organism>
<dbReference type="AlphaFoldDB" id="A0AAD9GQS5"/>
<dbReference type="InterPro" id="IPR016439">
    <property type="entry name" value="Lag1/Lac1-like"/>
</dbReference>
<evidence type="ECO:0000256" key="6">
    <source>
        <dbReference type="SAM" id="MobiDB-lite"/>
    </source>
</evidence>
<gene>
    <name evidence="9" type="ORF">P3T76_006260</name>
</gene>
<feature type="transmembrane region" description="Helical" evidence="7">
    <location>
        <begin position="389"/>
        <end position="410"/>
    </location>
</feature>
<evidence type="ECO:0000256" key="2">
    <source>
        <dbReference type="ARBA" id="ARBA00022692"/>
    </source>
</evidence>
<evidence type="ECO:0000256" key="3">
    <source>
        <dbReference type="ARBA" id="ARBA00022989"/>
    </source>
</evidence>
<feature type="region of interest" description="Disordered" evidence="6">
    <location>
        <begin position="655"/>
        <end position="676"/>
    </location>
</feature>
<dbReference type="Pfam" id="PF03798">
    <property type="entry name" value="TRAM_LAG1_CLN8"/>
    <property type="match status" value="2"/>
</dbReference>
<feature type="domain" description="TLC" evidence="8">
    <location>
        <begin position="98"/>
        <end position="308"/>
    </location>
</feature>
<sequence length="676" mass="75872">MSTEMKVSLSAKEFVLVAMTMTLVPILVLELFGVSNTRSNNQAFHDGTPGMPQLTDLLIGGAVSLVLIAARFVTGKAFAPLARVALSPQKRVIEDRVHRFTTVLFKLMYFVGISIVGFKVMQHEPWFPPSLGGKGEVVKTFDVLSDAPSSALKYYFVVQLGYHLHSLLFMVFFSPIRNDFIEMLLHHVATIILIGGSYLANYTAFGALVVFTHDLGDVTGYGIKSIVDSGNTPLVVFMYLVLLVSWAYTRLFVFPSHLIYSSMIELPQKHPDIVGSFVHPMNAMLCMLMVLHVYWYFLFLVMGYALVNKGVAEDIQHKIEEPSDESEAEPEEASAETSHVLLSAKEYVLVVLTLTLVPIVLAELFGVAQMRAAIPEFQTNPDMPHISEWLIGIGFALVIMALRFIFLAIAKPIGRRVLSPTKRLREDRVERFATVLFKFTYFAVITVVGYYVMRNEKWFPPVLGGKGVIREAYLILHEAPGFALKYYYFIQLGYHFHSLLYMLFFSPIRNDFIEMLLHHLVTIILIGGSYLANYCAMGALVTFTHDIGDVTGYAIKSVVDTGNTPLIVAMYIVLLASWGYTRLYVYPFHLIYNAIFVIPEANPHVVGIFLHPGNTLLCMLVVLHVYWYGLFLVMGYTLIRKGLAEDIQDKCSDVEEEEETAALETTTSSSSKTKNE</sequence>
<feature type="transmembrane region" description="Helical" evidence="7">
    <location>
        <begin position="280"/>
        <end position="307"/>
    </location>
</feature>
<feature type="domain" description="TLC" evidence="8">
    <location>
        <begin position="427"/>
        <end position="640"/>
    </location>
</feature>
<evidence type="ECO:0000313" key="10">
    <source>
        <dbReference type="Proteomes" id="UP001259832"/>
    </source>
</evidence>
<feature type="transmembrane region" description="Helical" evidence="7">
    <location>
        <begin position="57"/>
        <end position="79"/>
    </location>
</feature>
<protein>
    <submittedName>
        <fullName evidence="9">Ceramide synthase 4</fullName>
    </submittedName>
</protein>
<feature type="transmembrane region" description="Helical" evidence="7">
    <location>
        <begin position="516"/>
        <end position="543"/>
    </location>
</feature>
<feature type="transmembrane region" description="Helical" evidence="7">
    <location>
        <begin position="235"/>
        <end position="260"/>
    </location>
</feature>
<proteinExistence type="predicted"/>
<name>A0AAD9GQS5_9STRA</name>
<comment type="subcellular location">
    <subcellularLocation>
        <location evidence="1">Membrane</location>
        <topology evidence="1">Multi-pass membrane protein</topology>
    </subcellularLocation>
</comment>
<keyword evidence="3 7" id="KW-1133">Transmembrane helix</keyword>
<evidence type="ECO:0000313" key="9">
    <source>
        <dbReference type="EMBL" id="KAK1942761.1"/>
    </source>
</evidence>
<evidence type="ECO:0000256" key="4">
    <source>
        <dbReference type="ARBA" id="ARBA00023136"/>
    </source>
</evidence>
<keyword evidence="10" id="KW-1185">Reference proteome</keyword>
<dbReference type="Proteomes" id="UP001259832">
    <property type="component" value="Unassembled WGS sequence"/>
</dbReference>
<dbReference type="GO" id="GO:0050291">
    <property type="term" value="F:sphingosine N-acyltransferase activity"/>
    <property type="evidence" value="ECO:0007669"/>
    <property type="project" value="InterPro"/>
</dbReference>
<dbReference type="PANTHER" id="PTHR12560:SF0">
    <property type="entry name" value="LD18904P"/>
    <property type="match status" value="1"/>
</dbReference>
<evidence type="ECO:0000256" key="5">
    <source>
        <dbReference type="PROSITE-ProRule" id="PRU00205"/>
    </source>
</evidence>
<feature type="compositionally biased region" description="Low complexity" evidence="6">
    <location>
        <begin position="662"/>
        <end position="676"/>
    </location>
</feature>
<dbReference type="GO" id="GO:0016020">
    <property type="term" value="C:membrane"/>
    <property type="evidence" value="ECO:0007669"/>
    <property type="project" value="UniProtKB-SubCell"/>
</dbReference>
<dbReference type="InterPro" id="IPR006634">
    <property type="entry name" value="TLC-dom"/>
</dbReference>
<feature type="transmembrane region" description="Helical" evidence="7">
    <location>
        <begin position="347"/>
        <end position="369"/>
    </location>
</feature>